<evidence type="ECO:0000256" key="3">
    <source>
        <dbReference type="ARBA" id="ARBA00022679"/>
    </source>
</evidence>
<evidence type="ECO:0000256" key="4">
    <source>
        <dbReference type="ARBA" id="ARBA00022692"/>
    </source>
</evidence>
<keyword evidence="7 9" id="KW-0472">Membrane</keyword>
<evidence type="ECO:0000256" key="2">
    <source>
        <dbReference type="ARBA" id="ARBA00006339"/>
    </source>
</evidence>
<dbReference type="Gene3D" id="3.80.10.10">
    <property type="entry name" value="Ribonuclease Inhibitor"/>
    <property type="match status" value="1"/>
</dbReference>
<dbReference type="InterPro" id="IPR032675">
    <property type="entry name" value="LRR_dom_sf"/>
</dbReference>
<keyword evidence="9" id="KW-0119">Carbohydrate metabolism</keyword>
<dbReference type="GO" id="GO:0000139">
    <property type="term" value="C:Golgi membrane"/>
    <property type="evidence" value="ECO:0007669"/>
    <property type="project" value="UniProtKB-SubCell"/>
</dbReference>
<evidence type="ECO:0000256" key="9">
    <source>
        <dbReference type="RuleBase" id="RU364020"/>
    </source>
</evidence>
<proteinExistence type="inferred from homology"/>
<dbReference type="Pfam" id="PF03567">
    <property type="entry name" value="Sulfotransfer_2"/>
    <property type="match status" value="1"/>
</dbReference>
<protein>
    <recommendedName>
        <fullName evidence="9">Carbohydrate sulfotransferase</fullName>
        <ecNumber evidence="9">2.8.2.-</ecNumber>
    </recommendedName>
</protein>
<dbReference type="Proteomes" id="UP001286313">
    <property type="component" value="Unassembled WGS sequence"/>
</dbReference>
<dbReference type="InterPro" id="IPR005331">
    <property type="entry name" value="Sulfotransferase"/>
</dbReference>
<comment type="caution">
    <text evidence="11">The sequence shown here is derived from an EMBL/GenBank/DDBJ whole genome shotgun (WGS) entry which is preliminary data.</text>
</comment>
<gene>
    <name evidence="11" type="ORF">Pcinc_028527</name>
</gene>
<evidence type="ECO:0000256" key="8">
    <source>
        <dbReference type="ARBA" id="ARBA00023180"/>
    </source>
</evidence>
<comment type="subcellular location">
    <subcellularLocation>
        <location evidence="1 9">Golgi apparatus membrane</location>
        <topology evidence="1 9">Single-pass type II membrane protein</topology>
    </subcellularLocation>
</comment>
<feature type="region of interest" description="Disordered" evidence="10">
    <location>
        <begin position="353"/>
        <end position="373"/>
    </location>
</feature>
<dbReference type="PANTHER" id="PTHR12137">
    <property type="entry name" value="CARBOHYDRATE SULFOTRANSFERASE"/>
    <property type="match status" value="1"/>
</dbReference>
<dbReference type="GO" id="GO:0008146">
    <property type="term" value="F:sulfotransferase activity"/>
    <property type="evidence" value="ECO:0007669"/>
    <property type="project" value="InterPro"/>
</dbReference>
<accession>A0AAE1K8S0</accession>
<feature type="region of interest" description="Disordered" evidence="10">
    <location>
        <begin position="297"/>
        <end position="321"/>
    </location>
</feature>
<dbReference type="EC" id="2.8.2.-" evidence="9"/>
<organism evidence="11 12">
    <name type="scientific">Petrolisthes cinctipes</name>
    <name type="common">Flat porcelain crab</name>
    <dbReference type="NCBI Taxonomy" id="88211"/>
    <lineage>
        <taxon>Eukaryota</taxon>
        <taxon>Metazoa</taxon>
        <taxon>Ecdysozoa</taxon>
        <taxon>Arthropoda</taxon>
        <taxon>Crustacea</taxon>
        <taxon>Multicrustacea</taxon>
        <taxon>Malacostraca</taxon>
        <taxon>Eumalacostraca</taxon>
        <taxon>Eucarida</taxon>
        <taxon>Decapoda</taxon>
        <taxon>Pleocyemata</taxon>
        <taxon>Anomura</taxon>
        <taxon>Galatheoidea</taxon>
        <taxon>Porcellanidae</taxon>
        <taxon>Petrolisthes</taxon>
    </lineage>
</organism>
<feature type="transmembrane region" description="Helical" evidence="9">
    <location>
        <begin position="17"/>
        <end position="34"/>
    </location>
</feature>
<keyword evidence="8 9" id="KW-0325">Glycoprotein</keyword>
<name>A0AAE1K8S0_PETCI</name>
<keyword evidence="12" id="KW-1185">Reference proteome</keyword>
<dbReference type="AlphaFoldDB" id="A0AAE1K8S0"/>
<evidence type="ECO:0000256" key="6">
    <source>
        <dbReference type="ARBA" id="ARBA00023034"/>
    </source>
</evidence>
<dbReference type="PANTHER" id="PTHR12137:SF54">
    <property type="entry name" value="CARBOHYDRATE SULFOTRANSFERASE"/>
    <property type="match status" value="1"/>
</dbReference>
<reference evidence="11" key="1">
    <citation type="submission" date="2023-10" db="EMBL/GenBank/DDBJ databases">
        <title>Genome assemblies of two species of porcelain crab, Petrolisthes cinctipes and Petrolisthes manimaculis (Anomura: Porcellanidae).</title>
        <authorList>
            <person name="Angst P."/>
        </authorList>
    </citation>
    <scope>NUCLEOTIDE SEQUENCE</scope>
    <source>
        <strain evidence="11">PB745_01</strain>
        <tissue evidence="11">Gill</tissue>
    </source>
</reference>
<comment type="similarity">
    <text evidence="2 9">Belongs to the sulfotransferase 2 family.</text>
</comment>
<evidence type="ECO:0000313" key="11">
    <source>
        <dbReference type="EMBL" id="KAK3865898.1"/>
    </source>
</evidence>
<keyword evidence="4 9" id="KW-0812">Transmembrane</keyword>
<dbReference type="InterPro" id="IPR018011">
    <property type="entry name" value="Carb_sulfotrans_8-10"/>
</dbReference>
<keyword evidence="9" id="KW-0735">Signal-anchor</keyword>
<keyword evidence="6 9" id="KW-0333">Golgi apparatus</keyword>
<sequence length="760" mass="86643">MMVGLCGRCCGRLKVKLMVFVALFLTLYSFYIILSSQLYQALQEWKRTDVNGMRLEMEGRTRRVEEVCHKHSTQLLHQYSSWLNEKPQWEAVNTSLWTNTDILVDRKHSLAWCKVPKVASTSLVEVLLRQAGDVTGDPLKDLGRGRTHTLLRSLLPPPTPNEVLAGFTSFMVVRHPFQRLLSAYRDKLLDRTEQTQFKKFRELYGKAIIKTHRQQVQHQQNLSKTAPKYYDVPTFIEFVEYLVSTPVWLYNEHWRPYYLTCTPCHHKYSIVMYLSNITREAPYLHHLTGLDITPSHVHTTRRAGSSPPTSPSPQVISKTSSGTTLHYRHTASHVDTLRNLPLLHALSDLSLHKTRPDSPPPHLPKFLPHSNTHTGKETNAGLTENIEAAFFSQINMEQLLKLYDKYKIDFEMFGYDLRPYDSPTVLFSLTPGNVFARVSTSATSLPSSPGCNLKESEALVADCEGYEPLVADWKAPLESFTPGWKEFVALGVDWKELEPLGGVCKELESLGIAWKELESLGADWEELELLGADWEELELLGADWEELELLGADWEELELLGDDWKELESLGIAWKELEPLGGVCKELESLGIAWKELESLDIAWKELGSLDADWKELESTVSDWKELESLAGDWKELESLGADRKELESLGADWEELELFGTDWKELESLGIAWKELESLGADWEELELLGADWKELESLGIAWKELESLGAGWKELKSLGDDWKELELLGSDWKELESLGGDWKELESLGGDWKELESL</sequence>
<evidence type="ECO:0000313" key="12">
    <source>
        <dbReference type="Proteomes" id="UP001286313"/>
    </source>
</evidence>
<keyword evidence="3 9" id="KW-0808">Transferase</keyword>
<keyword evidence="5 9" id="KW-1133">Transmembrane helix</keyword>
<evidence type="ECO:0000256" key="5">
    <source>
        <dbReference type="ARBA" id="ARBA00022989"/>
    </source>
</evidence>
<dbReference type="GO" id="GO:0016051">
    <property type="term" value="P:carbohydrate biosynthetic process"/>
    <property type="evidence" value="ECO:0007669"/>
    <property type="project" value="InterPro"/>
</dbReference>
<evidence type="ECO:0000256" key="7">
    <source>
        <dbReference type="ARBA" id="ARBA00023136"/>
    </source>
</evidence>
<dbReference type="EMBL" id="JAWQEG010003503">
    <property type="protein sequence ID" value="KAK3865898.1"/>
    <property type="molecule type" value="Genomic_DNA"/>
</dbReference>
<evidence type="ECO:0000256" key="1">
    <source>
        <dbReference type="ARBA" id="ARBA00004323"/>
    </source>
</evidence>
<feature type="compositionally biased region" description="Polar residues" evidence="10">
    <location>
        <begin position="302"/>
        <end position="321"/>
    </location>
</feature>
<evidence type="ECO:0000256" key="10">
    <source>
        <dbReference type="SAM" id="MobiDB-lite"/>
    </source>
</evidence>